<evidence type="ECO:0000313" key="1">
    <source>
        <dbReference type="EMBL" id="UUX93809.1"/>
    </source>
</evidence>
<dbReference type="EMBL" id="CP096115">
    <property type="protein sequence ID" value="UUX93809.1"/>
    <property type="molecule type" value="Genomic_DNA"/>
</dbReference>
<accession>A0A9E7TLG5</accession>
<keyword evidence="2" id="KW-1185">Reference proteome</keyword>
<dbReference type="Pfam" id="PF19614">
    <property type="entry name" value="DUF6119"/>
    <property type="match status" value="1"/>
</dbReference>
<name>A0A9E7TLG5_9EURY</name>
<organism evidence="1 2">
    <name type="scientific">Methanoplanus endosymbiosus</name>
    <dbReference type="NCBI Taxonomy" id="33865"/>
    <lineage>
        <taxon>Archaea</taxon>
        <taxon>Methanobacteriati</taxon>
        <taxon>Methanobacteriota</taxon>
        <taxon>Stenosarchaea group</taxon>
        <taxon>Methanomicrobia</taxon>
        <taxon>Methanomicrobiales</taxon>
        <taxon>Methanomicrobiaceae</taxon>
        <taxon>Methanoplanus</taxon>
    </lineage>
</organism>
<dbReference type="Proteomes" id="UP001060368">
    <property type="component" value="Chromosome"/>
</dbReference>
<dbReference type="KEGG" id="mend:L6E24_06760"/>
<dbReference type="RefSeq" id="WP_257743944.1">
    <property type="nucleotide sequence ID" value="NZ_CP096115.1"/>
</dbReference>
<proteinExistence type="predicted"/>
<protein>
    <submittedName>
        <fullName evidence="1">TIGR04141 family sporadically distributed protein</fullName>
    </submittedName>
</protein>
<dbReference type="AlphaFoldDB" id="A0A9E7TLG5"/>
<dbReference type="InterPro" id="IPR026487">
    <property type="entry name" value="CHP04141"/>
</dbReference>
<dbReference type="GeneID" id="74307385"/>
<dbReference type="NCBIfam" id="TIGR04141">
    <property type="entry name" value="TIGR04141 family sporadically distributed protein"/>
    <property type="match status" value="1"/>
</dbReference>
<gene>
    <name evidence="1" type="ORF">L6E24_06760</name>
</gene>
<reference evidence="1" key="1">
    <citation type="submission" date="2022-04" db="EMBL/GenBank/DDBJ databases">
        <title>Complete genome of Methanoplanus endosymbiosus DSM 3599.</title>
        <authorList>
            <person name="Chen S.-C."/>
            <person name="You Y.-T."/>
            <person name="Zhou Y.-Z."/>
            <person name="Lai M.-C."/>
        </authorList>
    </citation>
    <scope>NUCLEOTIDE SEQUENCE</scope>
    <source>
        <strain evidence="1">DSM 3599</strain>
    </source>
</reference>
<evidence type="ECO:0000313" key="2">
    <source>
        <dbReference type="Proteomes" id="UP001060368"/>
    </source>
</evidence>
<sequence>MVKSRSFSIYLLKKGFSAENSLKEHHELIENITADNLPDGATLFLLDKNPSNPWWKDFWKIKTELKQTLKGAIVFLPVYDRCFAFTFGHTYHNLKEESYEYDFGLRSTLNAVDPDKLKSTDILQPENAKRESIQSSNTVNLTFFDFDKDESIVKRISGKVKEEYRYLFSNVTGANSIRIDSKLQARELPELCRNILALYNKDDFKIHFPDIQNIIPVKDPNIISKLNKQLLKVFREELTDIALTVPEIINYQENFQINYSIGKNNSETHDDAHINHYIKFFKSRNISPDEIDIGKLNKHNLNICDENRHIIQSFSIYKSLLFDCEFESKHYHICEGKWYELDKDYIVRLKKQLDPYFKNNILPKCDYKREDSYNKHVSDTNHKFICLDKKNISPKGQSSVEPCDLYTSTDNKATLIHIKISTRSANLSHLFNQGLNSAEIIRLHEESKDKLKKLIGNKDTEIIDGDKFEVIYGIITAKNPDKKSNNLPIFSRISLLRCINSFKLMGLHVSIMLIEDEYDRKK</sequence>